<accession>A0A8S1MAP6</accession>
<feature type="compositionally biased region" description="Polar residues" evidence="1">
    <location>
        <begin position="60"/>
        <end position="75"/>
    </location>
</feature>
<dbReference type="EMBL" id="CAJJDM010000059">
    <property type="protein sequence ID" value="CAD8077400.1"/>
    <property type="molecule type" value="Genomic_DNA"/>
</dbReference>
<comment type="caution">
    <text evidence="2">The sequence shown here is derived from an EMBL/GenBank/DDBJ whole genome shotgun (WGS) entry which is preliminary data.</text>
</comment>
<sequence length="190" mass="22285">MQNYDSLFFQIQLYVAELCEPINLIEFVVDDVKPKQEIEQKISTDIQVSDRKQKMKTQNEKINPSKSNVTHTQQSKKNKQDNICKGKNWIIKKLNEENQSKQIVTCLPNLPKSIQNQGKLFSNTASRQMKQRFNKFIADQNKNQFIIQNDILQGQQNSSLLQLIRLKSDSPKQLPIYDVNFVQNFQQYFS</sequence>
<feature type="region of interest" description="Disordered" evidence="1">
    <location>
        <begin position="49"/>
        <end position="80"/>
    </location>
</feature>
<dbReference type="Proteomes" id="UP000688137">
    <property type="component" value="Unassembled WGS sequence"/>
</dbReference>
<protein>
    <submittedName>
        <fullName evidence="2">Uncharacterized protein</fullName>
    </submittedName>
</protein>
<evidence type="ECO:0000256" key="1">
    <source>
        <dbReference type="SAM" id="MobiDB-lite"/>
    </source>
</evidence>
<dbReference type="OMA" id="CEPINLI"/>
<reference evidence="2" key="1">
    <citation type="submission" date="2021-01" db="EMBL/GenBank/DDBJ databases">
        <authorList>
            <consortium name="Genoscope - CEA"/>
            <person name="William W."/>
        </authorList>
    </citation>
    <scope>NUCLEOTIDE SEQUENCE</scope>
</reference>
<evidence type="ECO:0000313" key="2">
    <source>
        <dbReference type="EMBL" id="CAD8077400.1"/>
    </source>
</evidence>
<organism evidence="2 3">
    <name type="scientific">Paramecium primaurelia</name>
    <dbReference type="NCBI Taxonomy" id="5886"/>
    <lineage>
        <taxon>Eukaryota</taxon>
        <taxon>Sar</taxon>
        <taxon>Alveolata</taxon>
        <taxon>Ciliophora</taxon>
        <taxon>Intramacronucleata</taxon>
        <taxon>Oligohymenophorea</taxon>
        <taxon>Peniculida</taxon>
        <taxon>Parameciidae</taxon>
        <taxon>Paramecium</taxon>
    </lineage>
</organism>
<gene>
    <name evidence="2" type="ORF">PPRIM_AZ9-3.1.T0580094</name>
</gene>
<name>A0A8S1MAP6_PARPR</name>
<keyword evidence="3" id="KW-1185">Reference proteome</keyword>
<proteinExistence type="predicted"/>
<dbReference type="AlphaFoldDB" id="A0A8S1MAP6"/>
<evidence type="ECO:0000313" key="3">
    <source>
        <dbReference type="Proteomes" id="UP000688137"/>
    </source>
</evidence>